<dbReference type="Pfam" id="PF05133">
    <property type="entry name" value="SPP1_portal"/>
    <property type="match status" value="1"/>
</dbReference>
<protein>
    <submittedName>
        <fullName evidence="1">Putative phage portal protein</fullName>
    </submittedName>
</protein>
<dbReference type="OrthoDB" id="1780383at2"/>
<sequence length="421" mass="46133">MTVHVEKLLGKLDRAQPVIAGRDRRYRGEQPLRFTTVPVEGEYKQFAVNIYRAAVNAVAERMRVKKIRVEVDGEDLSEDIYSIWDMLGMDMKLQSTIADVLAVGSAYLIVWMKNGQPVITVESAEHVTTMSDPVDGTITEAVKRWYEYDADGIEVSERVVHYGPFWVVTYHRGANGQLVEDSRVQNPLGVVPVVPLINAERIGDECGHSVIDDLSNLVDALSKTLSDMLIASELVARPKRYATGVSLEESLDDGFSADDPVVEEFEHTPVQVPFADGEDLFITESEAAKFGQLPGADLAGYKTTVDLLLQQIMTVSGLPAHMVGITTANPSSADAIRAAEASLTARAESRGLALALGIENALKLVTAFYTDVPVDRIGTWIEWRDFGSKSQAQEADAITKLHSLGIMTTDEAREALGLRKL</sequence>
<dbReference type="KEGG" id="cdx:CDES_14070"/>
<dbReference type="STRING" id="931089.CDES_14070"/>
<evidence type="ECO:0000313" key="1">
    <source>
        <dbReference type="EMBL" id="ALC07139.1"/>
    </source>
</evidence>
<dbReference type="InterPro" id="IPR021145">
    <property type="entry name" value="Portal_protein_SPP1_Gp6-like"/>
</dbReference>
<dbReference type="AlphaFoldDB" id="A0A0M3QAA8"/>
<reference evidence="1 2" key="1">
    <citation type="submission" date="2014-08" db="EMBL/GenBank/DDBJ databases">
        <title>Complete genome sequence of Corynebacterium deserti GIMN1.010 (=DSM 45689), isolated from desert sand in western China.</title>
        <authorList>
            <person name="Ruckert C."/>
            <person name="Albersmeier A."/>
            <person name="Kalinowski J."/>
        </authorList>
    </citation>
    <scope>NUCLEOTIDE SEQUENCE [LARGE SCALE GENOMIC DNA]</scope>
    <source>
        <strain evidence="1 2">GIMN1.010</strain>
    </source>
</reference>
<keyword evidence="2" id="KW-1185">Reference proteome</keyword>
<name>A0A0M3QAA8_9CORY</name>
<dbReference type="Proteomes" id="UP000068067">
    <property type="component" value="Chromosome"/>
</dbReference>
<organism evidence="1 2">
    <name type="scientific">Corynebacterium deserti GIMN1.010</name>
    <dbReference type="NCBI Taxonomy" id="931089"/>
    <lineage>
        <taxon>Bacteria</taxon>
        <taxon>Bacillati</taxon>
        <taxon>Actinomycetota</taxon>
        <taxon>Actinomycetes</taxon>
        <taxon>Mycobacteriales</taxon>
        <taxon>Corynebacteriaceae</taxon>
        <taxon>Corynebacterium</taxon>
    </lineage>
</organism>
<accession>A0A0M3QAA8</accession>
<proteinExistence type="predicted"/>
<dbReference type="EMBL" id="CP009220">
    <property type="protein sequence ID" value="ALC07139.1"/>
    <property type="molecule type" value="Genomic_DNA"/>
</dbReference>
<dbReference type="PATRIC" id="fig|931089.4.peg.2845"/>
<evidence type="ECO:0000313" key="2">
    <source>
        <dbReference type="Proteomes" id="UP000068067"/>
    </source>
</evidence>
<dbReference type="RefSeq" id="WP_082353482.1">
    <property type="nucleotide sequence ID" value="NZ_CP009220.1"/>
</dbReference>
<gene>
    <name evidence="1" type="ORF">CDES_14070</name>
</gene>